<dbReference type="InterPro" id="IPR032466">
    <property type="entry name" value="Metal_Hydrolase"/>
</dbReference>
<evidence type="ECO:0000256" key="2">
    <source>
        <dbReference type="ARBA" id="ARBA00004892"/>
    </source>
</evidence>
<dbReference type="Proteomes" id="UP000886819">
    <property type="component" value="Unassembled WGS sequence"/>
</dbReference>
<reference evidence="8" key="2">
    <citation type="journal article" date="2021" name="PeerJ">
        <title>Extensive microbial diversity within the chicken gut microbiome revealed by metagenomics and culture.</title>
        <authorList>
            <person name="Gilroy R."/>
            <person name="Ravi A."/>
            <person name="Getino M."/>
            <person name="Pursley I."/>
            <person name="Horton D.L."/>
            <person name="Alikhan N.F."/>
            <person name="Baker D."/>
            <person name="Gharbi K."/>
            <person name="Hall N."/>
            <person name="Watson M."/>
            <person name="Adriaenssens E.M."/>
            <person name="Foster-Nyarko E."/>
            <person name="Jarju S."/>
            <person name="Secka A."/>
            <person name="Antonio M."/>
            <person name="Oren A."/>
            <person name="Chaudhuri R.R."/>
            <person name="La Ragione R."/>
            <person name="Hildebrand F."/>
            <person name="Pallen M.J."/>
        </authorList>
    </citation>
    <scope>NUCLEOTIDE SEQUENCE</scope>
    <source>
        <strain evidence="8">ChiHile30-977</strain>
    </source>
</reference>
<evidence type="ECO:0000256" key="7">
    <source>
        <dbReference type="HAMAP-Rule" id="MF_00675"/>
    </source>
</evidence>
<keyword evidence="6 7" id="KW-0413">Isomerase</keyword>
<dbReference type="GO" id="GO:0019698">
    <property type="term" value="P:D-galacturonate catabolic process"/>
    <property type="evidence" value="ECO:0007669"/>
    <property type="project" value="TreeGrafter"/>
</dbReference>
<comment type="pathway">
    <text evidence="2 7">Carbohydrate metabolism; pentose and glucuronate interconversion.</text>
</comment>
<name>A0A9D0YZT2_9FIRM</name>
<evidence type="ECO:0000256" key="4">
    <source>
        <dbReference type="ARBA" id="ARBA00012546"/>
    </source>
</evidence>
<evidence type="ECO:0000313" key="8">
    <source>
        <dbReference type="EMBL" id="HIQ63808.1"/>
    </source>
</evidence>
<organism evidence="8 9">
    <name type="scientific">Candidatus Avichristensenella intestinipullorum</name>
    <dbReference type="NCBI Taxonomy" id="2840693"/>
    <lineage>
        <taxon>Bacteria</taxon>
        <taxon>Bacillati</taxon>
        <taxon>Bacillota</taxon>
        <taxon>Clostridia</taxon>
        <taxon>Candidatus Avichristensenella</taxon>
    </lineage>
</organism>
<dbReference type="PANTHER" id="PTHR30068">
    <property type="entry name" value="URONATE ISOMERASE"/>
    <property type="match status" value="1"/>
</dbReference>
<comment type="caution">
    <text evidence="8">The sequence shown here is derived from an EMBL/GenBank/DDBJ whole genome shotgun (WGS) entry which is preliminary data.</text>
</comment>
<sequence>MKRFLGRNFLLETDTARTLFHETAAVLPICDFHCHIPVQQIAQNRPFSSIVQVWLGADHYKWRAMRIAGVPEALITGGASDEEKFMAWAETMPRLIGNPLYHWTHLELQRYFHIEETLRPETAADIWNECNRQIVSLRPQDLIARSNVRLVCTTDDPADSLEWHRVLRAENESGAVILPAWRPDRALALEADDFLPWLSRLEAAAGFAIDDFASLQRALAERLAFFHENGCRLADHALDTVPAAPPSEARAKEAFALRRAGSPAPADLSDAYRATLLVFLAEAYSRMGWTMQLHIGALRNVNPGMFRTLGPDTGFDAINDQSIAVPLQRLLTEMAAAAPLPRTLLFSLNDKDNYALATLAGALQRDGVAAHAGLGPAWWFHDQRDGMERHLRTLANVSVLSEFVGMTTDSRSLLSYTRHEYFRRIFCNLLGNWVENGEYPMDVQALETIVRKVCFENAMALFRDVV</sequence>
<dbReference type="GO" id="GO:0008880">
    <property type="term" value="F:glucuronate isomerase activity"/>
    <property type="evidence" value="ECO:0007669"/>
    <property type="project" value="UniProtKB-UniRule"/>
</dbReference>
<reference evidence="8" key="1">
    <citation type="submission" date="2020-10" db="EMBL/GenBank/DDBJ databases">
        <authorList>
            <person name="Gilroy R."/>
        </authorList>
    </citation>
    <scope>NUCLEOTIDE SEQUENCE</scope>
    <source>
        <strain evidence="8">ChiHile30-977</strain>
    </source>
</reference>
<evidence type="ECO:0000256" key="5">
    <source>
        <dbReference type="ARBA" id="ARBA00020555"/>
    </source>
</evidence>
<dbReference type="Gene3D" id="1.10.2020.10">
    <property type="entry name" value="uronate isomerase, domain 2, chain A"/>
    <property type="match status" value="1"/>
</dbReference>
<accession>A0A9D0YZT2</accession>
<comment type="catalytic activity">
    <reaction evidence="1 7">
        <text>D-glucuronate = D-fructuronate</text>
        <dbReference type="Rhea" id="RHEA:13049"/>
        <dbReference type="ChEBI" id="CHEBI:58720"/>
        <dbReference type="ChEBI" id="CHEBI:59863"/>
        <dbReference type="EC" id="5.3.1.12"/>
    </reaction>
</comment>
<dbReference type="NCBIfam" id="NF002794">
    <property type="entry name" value="PRK02925.1"/>
    <property type="match status" value="1"/>
</dbReference>
<dbReference type="AlphaFoldDB" id="A0A9D0YZT2"/>
<dbReference type="PANTHER" id="PTHR30068:SF4">
    <property type="entry name" value="URONATE ISOMERASE"/>
    <property type="match status" value="1"/>
</dbReference>
<dbReference type="EMBL" id="DVFI01000128">
    <property type="protein sequence ID" value="HIQ63808.1"/>
    <property type="molecule type" value="Genomic_DNA"/>
</dbReference>
<dbReference type="GO" id="GO:0042840">
    <property type="term" value="P:D-glucuronate catabolic process"/>
    <property type="evidence" value="ECO:0007669"/>
    <property type="project" value="TreeGrafter"/>
</dbReference>
<dbReference type="SUPFAM" id="SSF51556">
    <property type="entry name" value="Metallo-dependent hydrolases"/>
    <property type="match status" value="1"/>
</dbReference>
<evidence type="ECO:0000313" key="9">
    <source>
        <dbReference type="Proteomes" id="UP000886819"/>
    </source>
</evidence>
<evidence type="ECO:0000256" key="6">
    <source>
        <dbReference type="ARBA" id="ARBA00023235"/>
    </source>
</evidence>
<dbReference type="Gene3D" id="3.20.20.140">
    <property type="entry name" value="Metal-dependent hydrolases"/>
    <property type="match status" value="1"/>
</dbReference>
<dbReference type="InterPro" id="IPR003766">
    <property type="entry name" value="Uronate_isomerase"/>
</dbReference>
<dbReference type="Pfam" id="PF02614">
    <property type="entry name" value="UxaC"/>
    <property type="match status" value="1"/>
</dbReference>
<dbReference type="HAMAP" id="MF_00675">
    <property type="entry name" value="UxaC"/>
    <property type="match status" value="1"/>
</dbReference>
<dbReference type="EC" id="5.3.1.12" evidence="4 7"/>
<comment type="similarity">
    <text evidence="3 7">Belongs to the metallo-dependent hydrolases superfamily. Uronate isomerase family.</text>
</comment>
<evidence type="ECO:0000256" key="3">
    <source>
        <dbReference type="ARBA" id="ARBA00008397"/>
    </source>
</evidence>
<gene>
    <name evidence="7 8" type="primary">uxaC</name>
    <name evidence="8" type="ORF">IAA66_09550</name>
</gene>
<comment type="catalytic activity">
    <reaction evidence="7">
        <text>aldehydo-D-galacturonate = keto-D-tagaturonate</text>
        <dbReference type="Rhea" id="RHEA:27702"/>
        <dbReference type="ChEBI" id="CHEBI:12952"/>
        <dbReference type="ChEBI" id="CHEBI:17886"/>
    </reaction>
</comment>
<protein>
    <recommendedName>
        <fullName evidence="5 7">Uronate isomerase</fullName>
        <ecNumber evidence="4 7">5.3.1.12</ecNumber>
    </recommendedName>
    <alternativeName>
        <fullName evidence="7">Glucuronate isomerase</fullName>
    </alternativeName>
    <alternativeName>
        <fullName evidence="7">Uronic isomerase</fullName>
    </alternativeName>
</protein>
<evidence type="ECO:0000256" key="1">
    <source>
        <dbReference type="ARBA" id="ARBA00001165"/>
    </source>
</evidence>
<proteinExistence type="inferred from homology"/>